<sequence>METLSQERFYTSAAVYSTVPVSVKVFADTKTPIQLFHLFNEEAAFLLESKDPLSPWANYSFIGLNPAYFLHDDNHLFLFKNKEGEVLFKEKDFQKAWERALAYINVSPEMPDLPFPGGAVGYLGFEAYGCYEPRLSRNSPGNEHDVSFMFCETILAYQHEKEELTVVHLQDTSSLDKKEAYEGGKRKLKTILEKIERDDADPVSIVSMEEPGNEDIFDGVQSNYTKDQFTDHVEQVKEYIAAGDIFQAVLSQRFELPVQSDGLSLYRVLRKINPSPYLYYIRMDGQEIIGSSPERLVKVDENKEMEIHPIAGTRKRGLTPEEDAELAEELLADEKERAEHLMLVDLARNDLGRVSEYGSVTVKDMMQVSYFSHVMHLITKVTGRLHTHSHPFDALFSTHPAGTVSGAPKVRAVEIIQELEQTRRGVYSGAIAYCGFNQAIDSCIAIRTIILKDKTAYVQAGAGIVQDSVPENEYEETKNKARALIYAIKLAEQRFEKEEAIKR</sequence>
<feature type="domain" description="Anthranilate synthase component I N-terminal" evidence="17">
    <location>
        <begin position="28"/>
        <end position="166"/>
    </location>
</feature>
<reference evidence="19" key="1">
    <citation type="submission" date="2016-10" db="EMBL/GenBank/DDBJ databases">
        <authorList>
            <person name="Varghese N."/>
            <person name="Submissions S."/>
        </authorList>
    </citation>
    <scope>NUCLEOTIDE SEQUENCE [LARGE SCALE GENOMIC DNA]</scope>
    <source>
        <strain evidence="19">S9</strain>
    </source>
</reference>
<evidence type="ECO:0000256" key="2">
    <source>
        <dbReference type="ARBA" id="ARBA00004873"/>
    </source>
</evidence>
<keyword evidence="12 15" id="KW-0456">Lyase</keyword>
<dbReference type="InterPro" id="IPR019999">
    <property type="entry name" value="Anth_synth_I-like"/>
</dbReference>
<evidence type="ECO:0000256" key="11">
    <source>
        <dbReference type="ARBA" id="ARBA00023141"/>
    </source>
</evidence>
<dbReference type="UniPathway" id="UPA00035">
    <property type="reaction ID" value="UER00040"/>
</dbReference>
<dbReference type="GO" id="GO:0046872">
    <property type="term" value="F:metal ion binding"/>
    <property type="evidence" value="ECO:0007669"/>
    <property type="project" value="UniProtKB-KW"/>
</dbReference>
<comment type="cofactor">
    <cofactor evidence="1 15">
        <name>Mg(2+)</name>
        <dbReference type="ChEBI" id="CHEBI:18420"/>
    </cofactor>
</comment>
<feature type="domain" description="Chorismate-utilising enzyme C-terminal" evidence="16">
    <location>
        <begin position="226"/>
        <end position="480"/>
    </location>
</feature>
<gene>
    <name evidence="15" type="primary">trpE</name>
    <name evidence="18" type="ORF">SAMN05518684_101183</name>
</gene>
<evidence type="ECO:0000259" key="16">
    <source>
        <dbReference type="Pfam" id="PF00425"/>
    </source>
</evidence>
<dbReference type="InterPro" id="IPR015890">
    <property type="entry name" value="Chorismate_C"/>
</dbReference>
<dbReference type="Pfam" id="PF00425">
    <property type="entry name" value="Chorismate_bind"/>
    <property type="match status" value="1"/>
</dbReference>
<dbReference type="OrthoDB" id="9803598at2"/>
<dbReference type="AlphaFoldDB" id="A0A1H9P7C7"/>
<evidence type="ECO:0000256" key="9">
    <source>
        <dbReference type="ARBA" id="ARBA00022822"/>
    </source>
</evidence>
<evidence type="ECO:0000259" key="17">
    <source>
        <dbReference type="Pfam" id="PF04715"/>
    </source>
</evidence>
<dbReference type="GO" id="GO:0004049">
    <property type="term" value="F:anthranilate synthase activity"/>
    <property type="evidence" value="ECO:0007669"/>
    <property type="project" value="UniProtKB-EC"/>
</dbReference>
<name>A0A1H9P7C7_9BACI</name>
<organism evidence="18 19">
    <name type="scientific">Salipaludibacillus aurantiacus</name>
    <dbReference type="NCBI Taxonomy" id="1601833"/>
    <lineage>
        <taxon>Bacteria</taxon>
        <taxon>Bacillati</taxon>
        <taxon>Bacillota</taxon>
        <taxon>Bacilli</taxon>
        <taxon>Bacillales</taxon>
        <taxon>Bacillaceae</taxon>
    </lineage>
</organism>
<comment type="subunit">
    <text evidence="4 15">Heterotetramer consisting of two non-identical subunits: a beta subunit (TrpG) and a large alpha subunit (TrpE).</text>
</comment>
<comment type="function">
    <text evidence="13 15">Part of a heterotetrameric complex that catalyzes the two-step biosynthesis of anthranilate, an intermediate in the biosynthesis of L-tryptophan. In the first step, the glutamine-binding beta subunit (TrpG) of anthranilate synthase (AS) provides the glutamine amidotransferase activity which generates ammonia as a substrate that, along with chorismate, is used in the second step, catalyzed by the large alpha subunit of AS (TrpE) to produce anthranilate. In the absence of TrpG, TrpE can synthesize anthranilate directly from chorismate and high concentrations of ammonia.</text>
</comment>
<accession>A0A1H9P7C7</accession>
<comment type="pathway">
    <text evidence="2 15">Amino-acid biosynthesis; L-tryptophan biosynthesis; L-tryptophan from chorismate: step 1/5.</text>
</comment>
<dbReference type="PRINTS" id="PR00095">
    <property type="entry name" value="ANTSNTHASEI"/>
</dbReference>
<evidence type="ECO:0000256" key="5">
    <source>
        <dbReference type="ARBA" id="ARBA00012266"/>
    </source>
</evidence>
<evidence type="ECO:0000256" key="15">
    <source>
        <dbReference type="RuleBase" id="RU364045"/>
    </source>
</evidence>
<dbReference type="GO" id="GO:0000162">
    <property type="term" value="P:L-tryptophan biosynthetic process"/>
    <property type="evidence" value="ECO:0007669"/>
    <property type="project" value="UniProtKB-UniPathway"/>
</dbReference>
<comment type="similarity">
    <text evidence="3 15">Belongs to the anthranilate synthase component I family.</text>
</comment>
<dbReference type="InterPro" id="IPR005801">
    <property type="entry name" value="ADC_synthase"/>
</dbReference>
<dbReference type="PANTHER" id="PTHR11236">
    <property type="entry name" value="AMINOBENZOATE/ANTHRANILATE SYNTHASE"/>
    <property type="match status" value="1"/>
</dbReference>
<protein>
    <recommendedName>
        <fullName evidence="6 15">Anthranilate synthase component 1</fullName>
        <ecNumber evidence="5 15">4.1.3.27</ecNumber>
    </recommendedName>
</protein>
<dbReference type="InterPro" id="IPR005256">
    <property type="entry name" value="Anth_synth_I_PabB"/>
</dbReference>
<evidence type="ECO:0000256" key="7">
    <source>
        <dbReference type="ARBA" id="ARBA00022605"/>
    </source>
</evidence>
<evidence type="ECO:0000256" key="12">
    <source>
        <dbReference type="ARBA" id="ARBA00023239"/>
    </source>
</evidence>
<dbReference type="NCBIfam" id="TIGR00564">
    <property type="entry name" value="trpE_most"/>
    <property type="match status" value="1"/>
</dbReference>
<keyword evidence="10 15" id="KW-0460">Magnesium</keyword>
<dbReference type="InterPro" id="IPR006805">
    <property type="entry name" value="Anth_synth_I_N"/>
</dbReference>
<evidence type="ECO:0000256" key="3">
    <source>
        <dbReference type="ARBA" id="ARBA00009562"/>
    </source>
</evidence>
<proteinExistence type="inferred from homology"/>
<comment type="catalytic activity">
    <reaction evidence="14 15">
        <text>chorismate + L-glutamine = anthranilate + pyruvate + L-glutamate + H(+)</text>
        <dbReference type="Rhea" id="RHEA:21732"/>
        <dbReference type="ChEBI" id="CHEBI:15361"/>
        <dbReference type="ChEBI" id="CHEBI:15378"/>
        <dbReference type="ChEBI" id="CHEBI:16567"/>
        <dbReference type="ChEBI" id="CHEBI:29748"/>
        <dbReference type="ChEBI" id="CHEBI:29985"/>
        <dbReference type="ChEBI" id="CHEBI:58359"/>
        <dbReference type="EC" id="4.1.3.27"/>
    </reaction>
</comment>
<dbReference type="Pfam" id="PF04715">
    <property type="entry name" value="Anth_synt_I_N"/>
    <property type="match status" value="1"/>
</dbReference>
<dbReference type="EMBL" id="FOGT01000001">
    <property type="protein sequence ID" value="SER44224.1"/>
    <property type="molecule type" value="Genomic_DNA"/>
</dbReference>
<keyword evidence="11 15" id="KW-0057">Aromatic amino acid biosynthesis</keyword>
<dbReference type="RefSeq" id="WP_093047125.1">
    <property type="nucleotide sequence ID" value="NZ_FOGT01000001.1"/>
</dbReference>
<dbReference type="STRING" id="1601833.SAMN05518684_101183"/>
<evidence type="ECO:0000256" key="13">
    <source>
        <dbReference type="ARBA" id="ARBA00025634"/>
    </source>
</evidence>
<evidence type="ECO:0000313" key="19">
    <source>
        <dbReference type="Proteomes" id="UP000198571"/>
    </source>
</evidence>
<dbReference type="EC" id="4.1.3.27" evidence="5 15"/>
<evidence type="ECO:0000256" key="4">
    <source>
        <dbReference type="ARBA" id="ARBA00011575"/>
    </source>
</evidence>
<evidence type="ECO:0000256" key="1">
    <source>
        <dbReference type="ARBA" id="ARBA00001946"/>
    </source>
</evidence>
<evidence type="ECO:0000256" key="8">
    <source>
        <dbReference type="ARBA" id="ARBA00022723"/>
    </source>
</evidence>
<evidence type="ECO:0000256" key="10">
    <source>
        <dbReference type="ARBA" id="ARBA00022842"/>
    </source>
</evidence>
<dbReference type="PANTHER" id="PTHR11236:SF48">
    <property type="entry name" value="ISOCHORISMATE SYNTHASE MENF"/>
    <property type="match status" value="1"/>
</dbReference>
<dbReference type="SUPFAM" id="SSF56322">
    <property type="entry name" value="ADC synthase"/>
    <property type="match status" value="1"/>
</dbReference>
<keyword evidence="7 15" id="KW-0028">Amino-acid biosynthesis</keyword>
<evidence type="ECO:0000313" key="18">
    <source>
        <dbReference type="EMBL" id="SER44224.1"/>
    </source>
</evidence>
<keyword evidence="8 15" id="KW-0479">Metal-binding</keyword>
<keyword evidence="9 15" id="KW-0822">Tryptophan biosynthesis</keyword>
<keyword evidence="19" id="KW-1185">Reference proteome</keyword>
<dbReference type="Gene3D" id="3.60.120.10">
    <property type="entry name" value="Anthranilate synthase"/>
    <property type="match status" value="1"/>
</dbReference>
<dbReference type="Proteomes" id="UP000198571">
    <property type="component" value="Unassembled WGS sequence"/>
</dbReference>
<evidence type="ECO:0000256" key="6">
    <source>
        <dbReference type="ARBA" id="ARBA00020653"/>
    </source>
</evidence>
<evidence type="ECO:0000256" key="14">
    <source>
        <dbReference type="ARBA" id="ARBA00047683"/>
    </source>
</evidence>